<dbReference type="RefSeq" id="WP_092686272.1">
    <property type="nucleotide sequence ID" value="NZ_FODT01000017.1"/>
</dbReference>
<dbReference type="EMBL" id="FODT01000017">
    <property type="protein sequence ID" value="SEP36223.1"/>
    <property type="molecule type" value="Genomic_DNA"/>
</dbReference>
<keyword evidence="1" id="KW-0812">Transmembrane</keyword>
<evidence type="ECO:0000313" key="3">
    <source>
        <dbReference type="Proteomes" id="UP000199615"/>
    </source>
</evidence>
<proteinExistence type="predicted"/>
<sequence>MVVLDLLLDFVGYGTSRVLVPLLSFGNIRVQAVKSPGQMFNWSGFKRLPDDTYLCSSDLAGWIGLSVWVVGLIAIFAAI</sequence>
<reference evidence="3" key="1">
    <citation type="submission" date="2016-10" db="EMBL/GenBank/DDBJ databases">
        <authorList>
            <person name="Varghese N."/>
            <person name="Submissions S."/>
        </authorList>
    </citation>
    <scope>NUCLEOTIDE SEQUENCE [LARGE SCALE GENOMIC DNA]</scope>
    <source>
        <strain evidence="3">DSM 123</strain>
    </source>
</reference>
<gene>
    <name evidence="2" type="ORF">SAMN05444123_11769</name>
</gene>
<accession>A0A1H8X927</accession>
<evidence type="ECO:0000256" key="1">
    <source>
        <dbReference type="SAM" id="Phobius"/>
    </source>
</evidence>
<dbReference type="Proteomes" id="UP000199615">
    <property type="component" value="Unassembled WGS sequence"/>
</dbReference>
<keyword evidence="3" id="KW-1185">Reference proteome</keyword>
<keyword evidence="1" id="KW-0472">Membrane</keyword>
<protein>
    <submittedName>
        <fullName evidence="2">Uncharacterized protein</fullName>
    </submittedName>
</protein>
<dbReference type="AlphaFoldDB" id="A0A1H8X927"/>
<evidence type="ECO:0000313" key="2">
    <source>
        <dbReference type="EMBL" id="SEP36223.1"/>
    </source>
</evidence>
<keyword evidence="1" id="KW-1133">Transmembrane helix</keyword>
<organism evidence="2 3">
    <name type="scientific">Rhodopseudomonas pseudopalustris</name>
    <dbReference type="NCBI Taxonomy" id="1513892"/>
    <lineage>
        <taxon>Bacteria</taxon>
        <taxon>Pseudomonadati</taxon>
        <taxon>Pseudomonadota</taxon>
        <taxon>Alphaproteobacteria</taxon>
        <taxon>Hyphomicrobiales</taxon>
        <taxon>Nitrobacteraceae</taxon>
        <taxon>Rhodopseudomonas</taxon>
    </lineage>
</organism>
<dbReference type="OrthoDB" id="8420189at2"/>
<feature type="transmembrane region" description="Helical" evidence="1">
    <location>
        <begin position="59"/>
        <end position="78"/>
    </location>
</feature>
<name>A0A1H8X927_9BRAD</name>